<evidence type="ECO:0000256" key="3">
    <source>
        <dbReference type="ARBA" id="ARBA00022771"/>
    </source>
</evidence>
<dbReference type="Proteomes" id="UP000478052">
    <property type="component" value="Unassembled WGS sequence"/>
</dbReference>
<dbReference type="PANTHER" id="PTHR47160:SF10">
    <property type="entry name" value="MULE TRANSPOSASE DOMAIN-CONTAINING PROTEIN"/>
    <property type="match status" value="1"/>
</dbReference>
<evidence type="ECO:0000256" key="6">
    <source>
        <dbReference type="ARBA" id="ARBA00023172"/>
    </source>
</evidence>
<evidence type="ECO:0000256" key="4">
    <source>
        <dbReference type="ARBA" id="ARBA00022833"/>
    </source>
</evidence>
<dbReference type="Pfam" id="PF10551">
    <property type="entry name" value="MULE"/>
    <property type="match status" value="1"/>
</dbReference>
<keyword evidence="10" id="KW-1185">Reference proteome</keyword>
<comment type="caution">
    <text evidence="9">The sequence shown here is derived from an EMBL/GenBank/DDBJ whole genome shotgun (WGS) entry which is preliminary data.</text>
</comment>
<protein>
    <recommendedName>
        <fullName evidence="11">MULE domain-containing protein</fullName>
    </recommendedName>
</protein>
<evidence type="ECO:0000256" key="2">
    <source>
        <dbReference type="ARBA" id="ARBA00022723"/>
    </source>
</evidence>
<accession>A0A6G0VYP8</accession>
<keyword evidence="1" id="KW-0815">Transposition</keyword>
<evidence type="ECO:0008006" key="11">
    <source>
        <dbReference type="Google" id="ProtNLM"/>
    </source>
</evidence>
<dbReference type="OrthoDB" id="6577365at2759"/>
<dbReference type="PROSITE" id="PS01007">
    <property type="entry name" value="TRANSPOSASE_MUTATOR"/>
    <property type="match status" value="1"/>
</dbReference>
<keyword evidence="5" id="KW-0238">DNA-binding</keyword>
<keyword evidence="3" id="KW-0863">Zinc-finger</keyword>
<evidence type="ECO:0000259" key="8">
    <source>
        <dbReference type="Pfam" id="PF10551"/>
    </source>
</evidence>
<dbReference type="AlphaFoldDB" id="A0A6G0VYP8"/>
<organism evidence="9 10">
    <name type="scientific">Aphis craccivora</name>
    <name type="common">Cowpea aphid</name>
    <dbReference type="NCBI Taxonomy" id="307492"/>
    <lineage>
        <taxon>Eukaryota</taxon>
        <taxon>Metazoa</taxon>
        <taxon>Ecdysozoa</taxon>
        <taxon>Arthropoda</taxon>
        <taxon>Hexapoda</taxon>
        <taxon>Insecta</taxon>
        <taxon>Pterygota</taxon>
        <taxon>Neoptera</taxon>
        <taxon>Paraneoptera</taxon>
        <taxon>Hemiptera</taxon>
        <taxon>Sternorrhyncha</taxon>
        <taxon>Aphidomorpha</taxon>
        <taxon>Aphidoidea</taxon>
        <taxon>Aphididae</taxon>
        <taxon>Aphidini</taxon>
        <taxon>Aphis</taxon>
        <taxon>Aphis</taxon>
    </lineage>
</organism>
<evidence type="ECO:0000259" key="7">
    <source>
        <dbReference type="Pfam" id="PF04500"/>
    </source>
</evidence>
<feature type="domain" description="MULE transposase" evidence="8">
    <location>
        <begin position="243"/>
        <end position="339"/>
    </location>
</feature>
<keyword evidence="4" id="KW-0862">Zinc</keyword>
<gene>
    <name evidence="9" type="ORF">FWK35_00026601</name>
</gene>
<dbReference type="GO" id="GO:0006313">
    <property type="term" value="P:DNA transposition"/>
    <property type="evidence" value="ECO:0007669"/>
    <property type="project" value="InterPro"/>
</dbReference>
<proteinExistence type="predicted"/>
<evidence type="ECO:0000313" key="10">
    <source>
        <dbReference type="Proteomes" id="UP000478052"/>
    </source>
</evidence>
<keyword evidence="6" id="KW-0233">DNA recombination</keyword>
<evidence type="ECO:0000256" key="5">
    <source>
        <dbReference type="ARBA" id="ARBA00023125"/>
    </source>
</evidence>
<dbReference type="GO" id="GO:0008270">
    <property type="term" value="F:zinc ion binding"/>
    <property type="evidence" value="ECO:0007669"/>
    <property type="project" value="UniProtKB-KW"/>
</dbReference>
<keyword evidence="2" id="KW-0479">Metal-binding</keyword>
<evidence type="ECO:0000256" key="1">
    <source>
        <dbReference type="ARBA" id="ARBA00022578"/>
    </source>
</evidence>
<evidence type="ECO:0000313" key="9">
    <source>
        <dbReference type="EMBL" id="KAF0714355.1"/>
    </source>
</evidence>
<sequence>MWYLYVYLDIVNHDHDYCRIQDGAVEPQEQVLSVLPMPNVQPHSYTIVPGTQRNTEIICDNLGNMYYKNKSTENKIYLACLEKKKGECRGTAVISSYRENKSLKLSNQHSHPVKPYNLDVPFLRQHITEKALIKTVNSYVPRGIYMESIVNFPEAANNYTFIQCAERMRRLRQGMFPATPQNISEFHNLLSNDENQMFTLTLQNLQFYQGPLVVNGVIKGVLFCNIAHIQKIKQNLRNVRVAGCDGTFKTVPKFLDNDAYQIFSFHILFKNVSFPLVHAILTGKTQDIYIQLLRYVRSVLPLSYADLIIITDYEYGLINAAKIVFPESKTQGCYFHFCQAVIRYTRVKKSQIFHLITSNLNAICILRMILALPYLPATRIDALPSMEDGFNEVVKYVNQFPDLAVKLNDFLIDYIWKYWFLTMTPENVSVYNQEIRTNNYIESYHASLLRLIKPHPKVWEFINQLQFLENQYNIEFQQLINNLNIRRSKHVRNHNTEVIRDLIQKLVNDRDPTRIIIFLRRAGHRVDGYIAQEIGIHPDDE</sequence>
<dbReference type="InterPro" id="IPR001207">
    <property type="entry name" value="Transposase_mutator"/>
</dbReference>
<dbReference type="GO" id="GO:0003677">
    <property type="term" value="F:DNA binding"/>
    <property type="evidence" value="ECO:0007669"/>
    <property type="project" value="UniProtKB-KW"/>
</dbReference>
<dbReference type="Gene3D" id="2.20.25.240">
    <property type="match status" value="1"/>
</dbReference>
<dbReference type="Pfam" id="PF04500">
    <property type="entry name" value="FLYWCH"/>
    <property type="match status" value="1"/>
</dbReference>
<dbReference type="EMBL" id="VUJU01010438">
    <property type="protein sequence ID" value="KAF0714355.1"/>
    <property type="molecule type" value="Genomic_DNA"/>
</dbReference>
<dbReference type="GO" id="GO:0004803">
    <property type="term" value="F:transposase activity"/>
    <property type="evidence" value="ECO:0007669"/>
    <property type="project" value="InterPro"/>
</dbReference>
<dbReference type="InterPro" id="IPR007588">
    <property type="entry name" value="Znf_FLYWCH"/>
</dbReference>
<name>A0A6G0VYP8_APHCR</name>
<dbReference type="InterPro" id="IPR018289">
    <property type="entry name" value="MULE_transposase_dom"/>
</dbReference>
<reference evidence="9 10" key="1">
    <citation type="submission" date="2019-08" db="EMBL/GenBank/DDBJ databases">
        <title>Whole genome of Aphis craccivora.</title>
        <authorList>
            <person name="Voronova N.V."/>
            <person name="Shulinski R.S."/>
            <person name="Bandarenka Y.V."/>
            <person name="Zhorov D.G."/>
            <person name="Warner D."/>
        </authorList>
    </citation>
    <scope>NUCLEOTIDE SEQUENCE [LARGE SCALE GENOMIC DNA]</scope>
    <source>
        <strain evidence="9">180601</strain>
        <tissue evidence="9">Whole Body</tissue>
    </source>
</reference>
<dbReference type="PANTHER" id="PTHR47160">
    <property type="entry name" value="PUTATIVE-RELATED"/>
    <property type="match status" value="1"/>
</dbReference>
<feature type="domain" description="FLYWCH-type" evidence="7">
    <location>
        <begin position="63"/>
        <end position="111"/>
    </location>
</feature>